<proteinExistence type="predicted"/>
<evidence type="ECO:0000256" key="6">
    <source>
        <dbReference type="PROSITE-ProRule" id="PRU00433"/>
    </source>
</evidence>
<dbReference type="SMART" id="SM00887">
    <property type="entry name" value="EB_dh"/>
    <property type="match status" value="1"/>
</dbReference>
<feature type="domain" description="Cytochrome c" evidence="8">
    <location>
        <begin position="250"/>
        <end position="345"/>
    </location>
</feature>
<keyword evidence="10" id="KW-1185">Reference proteome</keyword>
<dbReference type="Proteomes" id="UP000189462">
    <property type="component" value="Unassembled WGS sequence"/>
</dbReference>
<accession>A0A1V3NRN5</accession>
<keyword evidence="1" id="KW-0813">Transport</keyword>
<evidence type="ECO:0000259" key="8">
    <source>
        <dbReference type="PROSITE" id="PS51007"/>
    </source>
</evidence>
<evidence type="ECO:0000256" key="2">
    <source>
        <dbReference type="ARBA" id="ARBA00022617"/>
    </source>
</evidence>
<evidence type="ECO:0000313" key="10">
    <source>
        <dbReference type="Proteomes" id="UP000189462"/>
    </source>
</evidence>
<dbReference type="STRING" id="108003.B1C78_03435"/>
<keyword evidence="7" id="KW-0732">Signal</keyword>
<evidence type="ECO:0000256" key="1">
    <source>
        <dbReference type="ARBA" id="ARBA00022448"/>
    </source>
</evidence>
<keyword evidence="4" id="KW-0249">Electron transport</keyword>
<dbReference type="InterPro" id="IPR036909">
    <property type="entry name" value="Cyt_c-like_dom_sf"/>
</dbReference>
<dbReference type="PROSITE" id="PS51007">
    <property type="entry name" value="CYTC"/>
    <property type="match status" value="1"/>
</dbReference>
<dbReference type="SUPFAM" id="SSF46626">
    <property type="entry name" value="Cytochrome c"/>
    <property type="match status" value="1"/>
</dbReference>
<organism evidence="9 10">
    <name type="scientific">Thioalkalivibrio denitrificans</name>
    <dbReference type="NCBI Taxonomy" id="108003"/>
    <lineage>
        <taxon>Bacteria</taxon>
        <taxon>Pseudomonadati</taxon>
        <taxon>Pseudomonadota</taxon>
        <taxon>Gammaproteobacteria</taxon>
        <taxon>Chromatiales</taxon>
        <taxon>Ectothiorhodospiraceae</taxon>
        <taxon>Thioalkalivibrio</taxon>
    </lineage>
</organism>
<reference evidence="9 10" key="1">
    <citation type="submission" date="2017-02" db="EMBL/GenBank/DDBJ databases">
        <title>Genomic diversity within the haloalkaliphilic genus Thioalkalivibrio.</title>
        <authorList>
            <person name="Ahn A.-C."/>
            <person name="Meier-Kolthoff J."/>
            <person name="Overmars L."/>
            <person name="Richter M."/>
            <person name="Woyke T."/>
            <person name="Sorokin D.Y."/>
            <person name="Muyzer G."/>
        </authorList>
    </citation>
    <scope>NUCLEOTIDE SEQUENCE [LARGE SCALE GENOMIC DNA]</scope>
    <source>
        <strain evidence="9 10">ALJD</strain>
    </source>
</reference>
<dbReference type="GO" id="GO:0020037">
    <property type="term" value="F:heme binding"/>
    <property type="evidence" value="ECO:0007669"/>
    <property type="project" value="InterPro"/>
</dbReference>
<keyword evidence="5 6" id="KW-0408">Iron</keyword>
<evidence type="ECO:0000313" key="9">
    <source>
        <dbReference type="EMBL" id="OOG27711.1"/>
    </source>
</evidence>
<protein>
    <recommendedName>
        <fullName evidence="8">Cytochrome c domain-containing protein</fullName>
    </recommendedName>
</protein>
<name>A0A1V3NRN5_9GAMM</name>
<dbReference type="Pfam" id="PF09459">
    <property type="entry name" value="EB_dh"/>
    <property type="match status" value="1"/>
</dbReference>
<dbReference type="Pfam" id="PF00034">
    <property type="entry name" value="Cytochrom_C"/>
    <property type="match status" value="1"/>
</dbReference>
<evidence type="ECO:0000256" key="4">
    <source>
        <dbReference type="ARBA" id="ARBA00022982"/>
    </source>
</evidence>
<keyword evidence="2 6" id="KW-0349">Heme</keyword>
<evidence type="ECO:0000256" key="3">
    <source>
        <dbReference type="ARBA" id="ARBA00022723"/>
    </source>
</evidence>
<feature type="signal peptide" evidence="7">
    <location>
        <begin position="1"/>
        <end position="24"/>
    </location>
</feature>
<sequence>MSLVLPGLAGFILVALFMLPAAFAQDLPPDAQALQDAGRLSVAGPGAPPLAVDDPRWDAAAAARLSLHPQIAITPGSEPVPARTAELRAISDGQSIALRVQWQDPSPDHSDGGRTDHFADAVSVQFAHPEGDGVLPYIGMGEPGRPVTVWYWQAGRGAEHLMAHGFGSLEKTAGTAPEHDARHDGEGWTVVLRGPLADAPLPVALAVWDGAANQRNGDKRLSAWHLVHVPGAPVERERYGALLAQQKVDGDPDQGRRLFTAHGCIGCHRVPGGADVAVGPDLRLAGAHHWPGYLRRMIEDPSAFIVPGKGYGIPGADGTLQSLMPRQALDAEEIEHIIAWLAGLGEKGGVGK</sequence>
<keyword evidence="3 6" id="KW-0479">Metal-binding</keyword>
<evidence type="ECO:0000256" key="5">
    <source>
        <dbReference type="ARBA" id="ARBA00023004"/>
    </source>
</evidence>
<dbReference type="AlphaFoldDB" id="A0A1V3NRN5"/>
<dbReference type="GO" id="GO:0009055">
    <property type="term" value="F:electron transfer activity"/>
    <property type="evidence" value="ECO:0007669"/>
    <property type="project" value="InterPro"/>
</dbReference>
<dbReference type="RefSeq" id="WP_175628222.1">
    <property type="nucleotide sequence ID" value="NZ_MVBK01000018.1"/>
</dbReference>
<dbReference type="Gene3D" id="1.10.760.10">
    <property type="entry name" value="Cytochrome c-like domain"/>
    <property type="match status" value="1"/>
</dbReference>
<comment type="caution">
    <text evidence="9">The sequence shown here is derived from an EMBL/GenBank/DDBJ whole genome shotgun (WGS) entry which is preliminary data.</text>
</comment>
<dbReference type="GO" id="GO:0046872">
    <property type="term" value="F:metal ion binding"/>
    <property type="evidence" value="ECO:0007669"/>
    <property type="project" value="UniProtKB-KW"/>
</dbReference>
<dbReference type="Gene3D" id="2.60.40.1190">
    <property type="match status" value="1"/>
</dbReference>
<dbReference type="InterPro" id="IPR009056">
    <property type="entry name" value="Cyt_c-like_dom"/>
</dbReference>
<gene>
    <name evidence="9" type="ORF">B1C78_03435</name>
</gene>
<dbReference type="EMBL" id="MVBK01000018">
    <property type="protein sequence ID" value="OOG27711.1"/>
    <property type="molecule type" value="Genomic_DNA"/>
</dbReference>
<dbReference type="InterPro" id="IPR019020">
    <property type="entry name" value="Cyt-c552/DMSO_Rdtase_haem-bd"/>
</dbReference>
<feature type="chain" id="PRO_5011962791" description="Cytochrome c domain-containing protein" evidence="7">
    <location>
        <begin position="25"/>
        <end position="352"/>
    </location>
</feature>
<evidence type="ECO:0000256" key="7">
    <source>
        <dbReference type="SAM" id="SignalP"/>
    </source>
</evidence>